<gene>
    <name evidence="2" type="ORF">CTI12_AA622580</name>
</gene>
<dbReference type="OrthoDB" id="1750540at2759"/>
<dbReference type="InterPro" id="IPR012340">
    <property type="entry name" value="NA-bd_OB-fold"/>
</dbReference>
<keyword evidence="2" id="KW-0238">DNA-binding</keyword>
<dbReference type="PANTHER" id="PTHR47165">
    <property type="entry name" value="OS03G0429900 PROTEIN"/>
    <property type="match status" value="1"/>
</dbReference>
<dbReference type="EMBL" id="PKPP01023917">
    <property type="protein sequence ID" value="PWA34083.1"/>
    <property type="molecule type" value="Genomic_DNA"/>
</dbReference>
<dbReference type="InterPro" id="IPR003871">
    <property type="entry name" value="RFA1B/D_OB_1st"/>
</dbReference>
<evidence type="ECO:0000259" key="1">
    <source>
        <dbReference type="Pfam" id="PF02721"/>
    </source>
</evidence>
<dbReference type="Pfam" id="PF02721">
    <property type="entry name" value="DUF223"/>
    <property type="match status" value="1"/>
</dbReference>
<evidence type="ECO:0000313" key="3">
    <source>
        <dbReference type="Proteomes" id="UP000245207"/>
    </source>
</evidence>
<sequence length="148" mass="16798">MIIRLWKLTVFKNPLETWKIEMVLQDEEENKIVAIVKHSFCPKFEKSLQEGKCICISTFGVGESQGSSYIVDNAYEINFYKSTVVTPCDTYNGPIYGLKLLLKLIVFFYDLISTVSQCQLLKHNIADLTVDDDIKGVERLLGPLCPLA</sequence>
<evidence type="ECO:0000313" key="2">
    <source>
        <dbReference type="EMBL" id="PWA34083.1"/>
    </source>
</evidence>
<dbReference type="GO" id="GO:0003677">
    <property type="term" value="F:DNA binding"/>
    <property type="evidence" value="ECO:0007669"/>
    <property type="project" value="UniProtKB-KW"/>
</dbReference>
<protein>
    <submittedName>
        <fullName evidence="2">Replication protein A 70 kDa DNA-binding subunit D</fullName>
    </submittedName>
</protein>
<dbReference type="SUPFAM" id="SSF50249">
    <property type="entry name" value="Nucleic acid-binding proteins"/>
    <property type="match status" value="1"/>
</dbReference>
<dbReference type="CDD" id="cd04480">
    <property type="entry name" value="RPA1_DBD_A_like"/>
    <property type="match status" value="1"/>
</dbReference>
<feature type="domain" description="Replication protein A 70 kDa DNA-binding subunit B/D first OB fold" evidence="1">
    <location>
        <begin position="1"/>
        <end position="88"/>
    </location>
</feature>
<dbReference type="AlphaFoldDB" id="A0A2U1KBP9"/>
<keyword evidence="3" id="KW-1185">Reference proteome</keyword>
<name>A0A2U1KBP9_ARTAN</name>
<dbReference type="PANTHER" id="PTHR47165:SF4">
    <property type="entry name" value="OS03G0429900 PROTEIN"/>
    <property type="match status" value="1"/>
</dbReference>
<dbReference type="Proteomes" id="UP000245207">
    <property type="component" value="Unassembled WGS sequence"/>
</dbReference>
<dbReference type="Gene3D" id="2.40.50.140">
    <property type="entry name" value="Nucleic acid-binding proteins"/>
    <property type="match status" value="1"/>
</dbReference>
<organism evidence="2 3">
    <name type="scientific">Artemisia annua</name>
    <name type="common">Sweet wormwood</name>
    <dbReference type="NCBI Taxonomy" id="35608"/>
    <lineage>
        <taxon>Eukaryota</taxon>
        <taxon>Viridiplantae</taxon>
        <taxon>Streptophyta</taxon>
        <taxon>Embryophyta</taxon>
        <taxon>Tracheophyta</taxon>
        <taxon>Spermatophyta</taxon>
        <taxon>Magnoliopsida</taxon>
        <taxon>eudicotyledons</taxon>
        <taxon>Gunneridae</taxon>
        <taxon>Pentapetalae</taxon>
        <taxon>asterids</taxon>
        <taxon>campanulids</taxon>
        <taxon>Asterales</taxon>
        <taxon>Asteraceae</taxon>
        <taxon>Asteroideae</taxon>
        <taxon>Anthemideae</taxon>
        <taxon>Artemisiinae</taxon>
        <taxon>Artemisia</taxon>
    </lineage>
</organism>
<accession>A0A2U1KBP9</accession>
<reference evidence="2 3" key="1">
    <citation type="journal article" date="2018" name="Mol. Plant">
        <title>The genome of Artemisia annua provides insight into the evolution of Asteraceae family and artemisinin biosynthesis.</title>
        <authorList>
            <person name="Shen Q."/>
            <person name="Zhang L."/>
            <person name="Liao Z."/>
            <person name="Wang S."/>
            <person name="Yan T."/>
            <person name="Shi P."/>
            <person name="Liu M."/>
            <person name="Fu X."/>
            <person name="Pan Q."/>
            <person name="Wang Y."/>
            <person name="Lv Z."/>
            <person name="Lu X."/>
            <person name="Zhang F."/>
            <person name="Jiang W."/>
            <person name="Ma Y."/>
            <person name="Chen M."/>
            <person name="Hao X."/>
            <person name="Li L."/>
            <person name="Tang Y."/>
            <person name="Lv G."/>
            <person name="Zhou Y."/>
            <person name="Sun X."/>
            <person name="Brodelius P.E."/>
            <person name="Rose J.K.C."/>
            <person name="Tang K."/>
        </authorList>
    </citation>
    <scope>NUCLEOTIDE SEQUENCE [LARGE SCALE GENOMIC DNA]</scope>
    <source>
        <strain evidence="3">cv. Huhao1</strain>
        <tissue evidence="2">Leaf</tissue>
    </source>
</reference>
<proteinExistence type="predicted"/>
<comment type="caution">
    <text evidence="2">The sequence shown here is derived from an EMBL/GenBank/DDBJ whole genome shotgun (WGS) entry which is preliminary data.</text>
</comment>